<evidence type="ECO:0000313" key="2">
    <source>
        <dbReference type="Proteomes" id="UP001392437"/>
    </source>
</evidence>
<dbReference type="Proteomes" id="UP001392437">
    <property type="component" value="Unassembled WGS sequence"/>
</dbReference>
<proteinExistence type="predicted"/>
<dbReference type="AlphaFoldDB" id="A0AAW0QAQ7"/>
<accession>A0AAW0QAQ7</accession>
<gene>
    <name evidence="1" type="ORF">PG999_014294</name>
</gene>
<comment type="caution">
    <text evidence="1">The sequence shown here is derived from an EMBL/GenBank/DDBJ whole genome shotgun (WGS) entry which is preliminary data.</text>
</comment>
<reference evidence="1 2" key="1">
    <citation type="submission" date="2023-01" db="EMBL/GenBank/DDBJ databases">
        <title>Analysis of 21 Apiospora genomes using comparative genomics revels a genus with tremendous synthesis potential of carbohydrate active enzymes and secondary metabolites.</title>
        <authorList>
            <person name="Sorensen T."/>
        </authorList>
    </citation>
    <scope>NUCLEOTIDE SEQUENCE [LARGE SCALE GENOMIC DNA]</scope>
    <source>
        <strain evidence="1 2">CBS 117206</strain>
    </source>
</reference>
<protein>
    <submittedName>
        <fullName evidence="1">Uncharacterized protein</fullName>
    </submittedName>
</protein>
<name>A0AAW0QAQ7_9PEZI</name>
<dbReference type="EMBL" id="JAQQWP010000011">
    <property type="protein sequence ID" value="KAK8096272.1"/>
    <property type="molecule type" value="Genomic_DNA"/>
</dbReference>
<keyword evidence="2" id="KW-1185">Reference proteome</keyword>
<organism evidence="1 2">
    <name type="scientific">Apiospora kogelbergensis</name>
    <dbReference type="NCBI Taxonomy" id="1337665"/>
    <lineage>
        <taxon>Eukaryota</taxon>
        <taxon>Fungi</taxon>
        <taxon>Dikarya</taxon>
        <taxon>Ascomycota</taxon>
        <taxon>Pezizomycotina</taxon>
        <taxon>Sordariomycetes</taxon>
        <taxon>Xylariomycetidae</taxon>
        <taxon>Amphisphaeriales</taxon>
        <taxon>Apiosporaceae</taxon>
        <taxon>Apiospora</taxon>
    </lineage>
</organism>
<sequence length="257" mass="28746">MVPADSDWVRINGKSSDGYPYAGMEKKYIYIERLAAQKLGLAVLSHRWNKERHLLGMDDRNNVGMMLFVAAADELPNFLLRLHEGLEWLTLSQNDKRKLSYVVKSLSDLSDVSPGTRVYKAARKLDEILSELGNQGQQRFVGQIIGILAITNTEFRDLVYGSLRGLRETVSSSIDLEMPSATLKVPKAFGVMQHFYGDWQEMFPNLTRDHETLNLSYTVVVLAVTSALVKCTMLTCCPSSSALMNAVLDIGDVAYMT</sequence>
<evidence type="ECO:0000313" key="1">
    <source>
        <dbReference type="EMBL" id="KAK8096272.1"/>
    </source>
</evidence>